<proteinExistence type="predicted"/>
<name>A0A1R0GVQ5_9FUNG</name>
<organism evidence="1 2">
    <name type="scientific">Smittium mucronatum</name>
    <dbReference type="NCBI Taxonomy" id="133383"/>
    <lineage>
        <taxon>Eukaryota</taxon>
        <taxon>Fungi</taxon>
        <taxon>Fungi incertae sedis</taxon>
        <taxon>Zoopagomycota</taxon>
        <taxon>Kickxellomycotina</taxon>
        <taxon>Harpellomycetes</taxon>
        <taxon>Harpellales</taxon>
        <taxon>Legeriomycetaceae</taxon>
        <taxon>Smittium</taxon>
    </lineage>
</organism>
<dbReference type="Proteomes" id="UP000187455">
    <property type="component" value="Unassembled WGS sequence"/>
</dbReference>
<evidence type="ECO:0000313" key="2">
    <source>
        <dbReference type="Proteomes" id="UP000187455"/>
    </source>
</evidence>
<reference evidence="1 2" key="1">
    <citation type="journal article" date="2016" name="Mol. Biol. Evol.">
        <title>Genome-Wide Survey of Gut Fungi (Harpellales) Reveals the First Horizontally Transferred Ubiquitin Gene from a Mosquito Host.</title>
        <authorList>
            <person name="Wang Y."/>
            <person name="White M.M."/>
            <person name="Kvist S."/>
            <person name="Moncalvo J.M."/>
        </authorList>
    </citation>
    <scope>NUCLEOTIDE SEQUENCE [LARGE SCALE GENOMIC DNA]</scope>
    <source>
        <strain evidence="1 2">ALG-7-W6</strain>
    </source>
</reference>
<gene>
    <name evidence="1" type="ORF">AYI68_g4938</name>
</gene>
<evidence type="ECO:0000313" key="1">
    <source>
        <dbReference type="EMBL" id="OLY80959.1"/>
    </source>
</evidence>
<feature type="non-terminal residue" evidence="1">
    <location>
        <position position="13"/>
    </location>
</feature>
<accession>A0A1R0GVQ5</accession>
<sequence length="13" mass="1776">MEMKRRYNKRHRA</sequence>
<protein>
    <submittedName>
        <fullName evidence="1">Uncharacterized protein</fullName>
    </submittedName>
</protein>
<comment type="caution">
    <text evidence="1">The sequence shown here is derived from an EMBL/GenBank/DDBJ whole genome shotgun (WGS) entry which is preliminary data.</text>
</comment>
<dbReference type="EMBL" id="LSSL01002926">
    <property type="protein sequence ID" value="OLY80959.1"/>
    <property type="molecule type" value="Genomic_DNA"/>
</dbReference>
<keyword evidence="2" id="KW-1185">Reference proteome</keyword>